<reference evidence="2 3" key="1">
    <citation type="submission" date="2014-04" db="EMBL/GenBank/DDBJ databases">
        <authorList>
            <consortium name="DOE Joint Genome Institute"/>
            <person name="Kuo A."/>
            <person name="Kohler A."/>
            <person name="Costa M.D."/>
            <person name="Nagy L.G."/>
            <person name="Floudas D."/>
            <person name="Copeland A."/>
            <person name="Barry K.W."/>
            <person name="Cichocki N."/>
            <person name="Veneault-Fourrey C."/>
            <person name="LaButti K."/>
            <person name="Lindquist E.A."/>
            <person name="Lipzen A."/>
            <person name="Lundell T."/>
            <person name="Morin E."/>
            <person name="Murat C."/>
            <person name="Sun H."/>
            <person name="Tunlid A."/>
            <person name="Henrissat B."/>
            <person name="Grigoriev I.V."/>
            <person name="Hibbett D.S."/>
            <person name="Martin F."/>
            <person name="Nordberg H.P."/>
            <person name="Cantor M.N."/>
            <person name="Hua S.X."/>
        </authorList>
    </citation>
    <scope>NUCLEOTIDE SEQUENCE [LARGE SCALE GENOMIC DNA]</scope>
    <source>
        <strain evidence="2 3">441</strain>
    </source>
</reference>
<dbReference type="HOGENOM" id="CLU_444897_0_0_1"/>
<dbReference type="EMBL" id="KN834043">
    <property type="protein sequence ID" value="KIK12842.1"/>
    <property type="molecule type" value="Genomic_DNA"/>
</dbReference>
<reference evidence="3" key="2">
    <citation type="submission" date="2015-01" db="EMBL/GenBank/DDBJ databases">
        <title>Evolutionary Origins and Diversification of the Mycorrhizal Mutualists.</title>
        <authorList>
            <consortium name="DOE Joint Genome Institute"/>
            <consortium name="Mycorrhizal Genomics Consortium"/>
            <person name="Kohler A."/>
            <person name="Kuo A."/>
            <person name="Nagy L.G."/>
            <person name="Floudas D."/>
            <person name="Copeland A."/>
            <person name="Barry K.W."/>
            <person name="Cichocki N."/>
            <person name="Veneault-Fourrey C."/>
            <person name="LaButti K."/>
            <person name="Lindquist E.A."/>
            <person name="Lipzen A."/>
            <person name="Lundell T."/>
            <person name="Morin E."/>
            <person name="Murat C."/>
            <person name="Riley R."/>
            <person name="Ohm R."/>
            <person name="Sun H."/>
            <person name="Tunlid A."/>
            <person name="Henrissat B."/>
            <person name="Grigoriev I.V."/>
            <person name="Hibbett D.S."/>
            <person name="Martin F."/>
        </authorList>
    </citation>
    <scope>NUCLEOTIDE SEQUENCE [LARGE SCALE GENOMIC DNA]</scope>
    <source>
        <strain evidence="3">441</strain>
    </source>
</reference>
<dbReference type="AlphaFoldDB" id="A0A0C9YR67"/>
<evidence type="ECO:0000313" key="3">
    <source>
        <dbReference type="Proteomes" id="UP000054018"/>
    </source>
</evidence>
<dbReference type="STRING" id="765257.A0A0C9YR67"/>
<dbReference type="Proteomes" id="UP000054018">
    <property type="component" value="Unassembled WGS sequence"/>
</dbReference>
<evidence type="ECO:0000256" key="1">
    <source>
        <dbReference type="SAM" id="MobiDB-lite"/>
    </source>
</evidence>
<dbReference type="OrthoDB" id="3247418at2759"/>
<feature type="region of interest" description="Disordered" evidence="1">
    <location>
        <begin position="101"/>
        <end position="129"/>
    </location>
</feature>
<keyword evidence="3" id="KW-1185">Reference proteome</keyword>
<proteinExistence type="predicted"/>
<organism evidence="2 3">
    <name type="scientific">Pisolithus microcarpus 441</name>
    <dbReference type="NCBI Taxonomy" id="765257"/>
    <lineage>
        <taxon>Eukaryota</taxon>
        <taxon>Fungi</taxon>
        <taxon>Dikarya</taxon>
        <taxon>Basidiomycota</taxon>
        <taxon>Agaricomycotina</taxon>
        <taxon>Agaricomycetes</taxon>
        <taxon>Agaricomycetidae</taxon>
        <taxon>Boletales</taxon>
        <taxon>Sclerodermatineae</taxon>
        <taxon>Pisolithaceae</taxon>
        <taxon>Pisolithus</taxon>
    </lineage>
</organism>
<protein>
    <submittedName>
        <fullName evidence="2">Uncharacterized protein</fullName>
    </submittedName>
</protein>
<gene>
    <name evidence="2" type="ORF">PISMIDRAFT_18445</name>
</gene>
<evidence type="ECO:0000313" key="2">
    <source>
        <dbReference type="EMBL" id="KIK12842.1"/>
    </source>
</evidence>
<accession>A0A0C9YR67</accession>
<sequence length="614" mass="68442">MAPAGDGTNSPTETPPPKPSAMELLKGLNAILQKSSGGACIESLSKKCRRPVLWHLCHAFDLRRAGTSVMLTRALLDWLQESHDNQQRAVSLLQSLQAAEDSADDGLPASGNAARRTQGDAPTEAELEHARSRLKTAKINKNIGNGVRVPTLRALCRELGILIPDPKGHGKHLTKMALVDLIGKWRIEHGLMDPQGNLLEHSVECTNVDYHEKPVVLGRAILEEVWRDQEWLVLPSFIFPALSLLGFEKRKLSADQWRSGRQQQMLNNYMHLVTAVYIASLQSTSEELACHYTYHFKSYLSGILELYKEAKIQPVHHACLHFERLLVGLGPVHSWRTWAFERFNYMLQRTKTNMHFGELELTFVNDACRAANLKLLLNSPRLPAAMKDLCGPFNQAFKSKNRGTRLNDAHASGPSAEMKTVLANQRMGGHLGRVHKTFLPLVMDYTHTQSPEVQLGGVIFQPAARSQWNSHAMVQLPGPHGDIQIAAQILALFVLKGEEDAIFVVISRYVPLSDADAEQDPYPQFGVLAGCLYYDEVEAPMVTRASHLLAPFAKTPFKLDCIVKPVVHVLPVGRTDFWVSISGLGLLRIPSVPHFTIDCMSRILSIAFRFFHIT</sequence>
<name>A0A0C9YR67_9AGAM</name>